<dbReference type="InterPro" id="IPR001054">
    <property type="entry name" value="A/G_cyclase"/>
</dbReference>
<evidence type="ECO:0000313" key="3">
    <source>
        <dbReference type="EMBL" id="NOJ48764.1"/>
    </source>
</evidence>
<dbReference type="PANTHER" id="PTHR43081">
    <property type="entry name" value="ADENYLATE CYCLASE, TERMINAL-DIFFERENTIATION SPECIFIC-RELATED"/>
    <property type="match status" value="1"/>
</dbReference>
<feature type="region of interest" description="Disordered" evidence="1">
    <location>
        <begin position="590"/>
        <end position="610"/>
    </location>
</feature>
<sequence>MVQERSSRIERRLAAILAADVAGYSRLMHDDEEATHTRLSALLADAVDPAIVEHGGRIVKNTGDGFLAEFPSAVEAVRAAWQFQNRIYELTVDDAEDRRILFRVGVNIGDVIVEPHDIFGDDVNVAARLESIAEPGGICISHSAYDQVSGKLAVEFTDLGEQNLKNIVRPIRAYAAVPAGSGTGTLEAAMRSRASAPPLSIVVLPFANFGNDPEQDYFVDGVTESLTTDLSRISGSFVIARNTAFTYKGKAVNVKQVGRELNVRYVLEGSVQRGGKRLRVNVQLIDTESGKHLWAERFEKRIVDLFDMQDEIVARLAQALDAQLVVAEARRAERSRDPGALDLVFQGFACVYKGPTAEHLTQARSFFERALLIDSRNVGALVGMASVDATLGAYVLTDDRSALLSTAEASAIRALSLDPDRALAHRVLGTIYNMTNRSALGIAECEQALALDRNLADAHAVIGMAKYYLGSAAETEGHIFEAFRLSPRDIFAHRWMHFLGMAKIQLGADAEAAAWFRRSIEANRNSPFTHFALAAALGLQGSLDEARTAAAAGLALNPGFTIRRLRASQPSDNPTFLAGRERLYSGMRLSGVPEGPRPLMAQSGHADPSD</sequence>
<dbReference type="GO" id="GO:0004016">
    <property type="term" value="F:adenylate cyclase activity"/>
    <property type="evidence" value="ECO:0007669"/>
    <property type="project" value="UniProtKB-ARBA"/>
</dbReference>
<gene>
    <name evidence="3" type="ORF">HCN50_21345</name>
</gene>
<dbReference type="Gene3D" id="3.30.70.1230">
    <property type="entry name" value="Nucleotide cyclase"/>
    <property type="match status" value="1"/>
</dbReference>
<dbReference type="CDD" id="cd07302">
    <property type="entry name" value="CHD"/>
    <property type="match status" value="1"/>
</dbReference>
<dbReference type="SMART" id="SM00028">
    <property type="entry name" value="TPR"/>
    <property type="match status" value="4"/>
</dbReference>
<dbReference type="Gene3D" id="3.40.50.10070">
    <property type="entry name" value="TolB, N-terminal domain"/>
    <property type="match status" value="1"/>
</dbReference>
<dbReference type="SUPFAM" id="SSF48452">
    <property type="entry name" value="TPR-like"/>
    <property type="match status" value="1"/>
</dbReference>
<dbReference type="Pfam" id="PF04052">
    <property type="entry name" value="TolB_N"/>
    <property type="match status" value="1"/>
</dbReference>
<protein>
    <submittedName>
        <fullName evidence="3">Adenylate/guanylate cyclase domain-containing protein</fullName>
    </submittedName>
</protein>
<comment type="caution">
    <text evidence="3">The sequence shown here is derived from an EMBL/GenBank/DDBJ whole genome shotgun (WGS) entry which is preliminary data.</text>
</comment>
<dbReference type="SUPFAM" id="SSF55073">
    <property type="entry name" value="Nucleotide cyclase"/>
    <property type="match status" value="1"/>
</dbReference>
<dbReference type="InterPro" id="IPR029787">
    <property type="entry name" value="Nucleotide_cyclase"/>
</dbReference>
<evidence type="ECO:0000256" key="1">
    <source>
        <dbReference type="SAM" id="MobiDB-lite"/>
    </source>
</evidence>
<feature type="domain" description="Guanylate cyclase" evidence="2">
    <location>
        <begin position="15"/>
        <end position="130"/>
    </location>
</feature>
<dbReference type="InterPro" id="IPR007195">
    <property type="entry name" value="TolB_N"/>
</dbReference>
<evidence type="ECO:0000259" key="2">
    <source>
        <dbReference type="PROSITE" id="PS50125"/>
    </source>
</evidence>
<dbReference type="InterPro" id="IPR050697">
    <property type="entry name" value="Adenylyl/Guanylyl_Cyclase_3/4"/>
</dbReference>
<dbReference type="RefSeq" id="WP_171711633.1">
    <property type="nucleotide sequence ID" value="NZ_JAAVLW010000006.1"/>
</dbReference>
<keyword evidence="4" id="KW-1185">Reference proteome</keyword>
<dbReference type="Proteomes" id="UP000528734">
    <property type="component" value="Unassembled WGS sequence"/>
</dbReference>
<dbReference type="PROSITE" id="PS50125">
    <property type="entry name" value="GUANYLATE_CYCLASE_2"/>
    <property type="match status" value="1"/>
</dbReference>
<organism evidence="3 4">
    <name type="scientific">Bradyrhizobium archetypum</name>
    <dbReference type="NCBI Taxonomy" id="2721160"/>
    <lineage>
        <taxon>Bacteria</taxon>
        <taxon>Pseudomonadati</taxon>
        <taxon>Pseudomonadota</taxon>
        <taxon>Alphaproteobacteria</taxon>
        <taxon>Hyphomicrobiales</taxon>
        <taxon>Nitrobacteraceae</taxon>
        <taxon>Bradyrhizobium</taxon>
    </lineage>
</organism>
<dbReference type="GO" id="GO:0035556">
    <property type="term" value="P:intracellular signal transduction"/>
    <property type="evidence" value="ECO:0007669"/>
    <property type="project" value="InterPro"/>
</dbReference>
<dbReference type="InterPro" id="IPR011990">
    <property type="entry name" value="TPR-like_helical_dom_sf"/>
</dbReference>
<dbReference type="GO" id="GO:0042597">
    <property type="term" value="C:periplasmic space"/>
    <property type="evidence" value="ECO:0007669"/>
    <property type="project" value="InterPro"/>
</dbReference>
<dbReference type="SMART" id="SM00044">
    <property type="entry name" value="CYCc"/>
    <property type="match status" value="1"/>
</dbReference>
<dbReference type="Gene3D" id="1.25.40.10">
    <property type="entry name" value="Tetratricopeptide repeat domain"/>
    <property type="match status" value="2"/>
</dbReference>
<dbReference type="PANTHER" id="PTHR43081:SF19">
    <property type="entry name" value="PH-SENSITIVE ADENYLATE CYCLASE RV1264"/>
    <property type="match status" value="1"/>
</dbReference>
<accession>A0A7Y4M3S2</accession>
<dbReference type="InterPro" id="IPR019734">
    <property type="entry name" value="TPR_rpt"/>
</dbReference>
<evidence type="ECO:0000313" key="4">
    <source>
        <dbReference type="Proteomes" id="UP000528734"/>
    </source>
</evidence>
<dbReference type="EMBL" id="JAAVLW010000006">
    <property type="protein sequence ID" value="NOJ48764.1"/>
    <property type="molecule type" value="Genomic_DNA"/>
</dbReference>
<reference evidence="3 4" key="1">
    <citation type="submission" date="2020-03" db="EMBL/GenBank/DDBJ databases">
        <title>Bradyrhizobium diversity isolated from nodules of Muelleranthus trifoliolatus.</title>
        <authorList>
            <person name="Klepa M."/>
            <person name="Helene L."/>
            <person name="Hungria M."/>
        </authorList>
    </citation>
    <scope>NUCLEOTIDE SEQUENCE [LARGE SCALE GENOMIC DNA]</scope>
    <source>
        <strain evidence="3 4">WSM 1744</strain>
    </source>
</reference>
<proteinExistence type="predicted"/>
<name>A0A7Y4M3S2_9BRAD</name>
<dbReference type="AlphaFoldDB" id="A0A7Y4M3S2"/>
<dbReference type="GO" id="GO:0015031">
    <property type="term" value="P:protein transport"/>
    <property type="evidence" value="ECO:0007669"/>
    <property type="project" value="InterPro"/>
</dbReference>
<dbReference type="Pfam" id="PF00211">
    <property type="entry name" value="Guanylate_cyc"/>
    <property type="match status" value="1"/>
</dbReference>
<dbReference type="GO" id="GO:0006171">
    <property type="term" value="P:cAMP biosynthetic process"/>
    <property type="evidence" value="ECO:0007669"/>
    <property type="project" value="TreeGrafter"/>
</dbReference>